<keyword evidence="1" id="KW-0732">Signal</keyword>
<dbReference type="InterPro" id="IPR036374">
    <property type="entry name" value="OxRdtase_Mopterin-bd_sf"/>
</dbReference>
<dbReference type="Proteomes" id="UP000050786">
    <property type="component" value="Unassembled WGS sequence"/>
</dbReference>
<proteinExistence type="predicted"/>
<feature type="signal peptide" evidence="1">
    <location>
        <begin position="1"/>
        <end position="19"/>
    </location>
</feature>
<feature type="chain" id="PRO_5006061300" description="Pathogen-specific membrane antigen" evidence="1">
    <location>
        <begin position="20"/>
        <end position="183"/>
    </location>
</feature>
<evidence type="ECO:0000313" key="3">
    <source>
        <dbReference type="Proteomes" id="UP000050786"/>
    </source>
</evidence>
<organism evidence="2 3">
    <name type="scientific">Ruegeria atlantica</name>
    <dbReference type="NCBI Taxonomy" id="81569"/>
    <lineage>
        <taxon>Bacteria</taxon>
        <taxon>Pseudomonadati</taxon>
        <taxon>Pseudomonadota</taxon>
        <taxon>Alphaproteobacteria</taxon>
        <taxon>Rhodobacterales</taxon>
        <taxon>Roseobacteraceae</taxon>
        <taxon>Ruegeria</taxon>
    </lineage>
</organism>
<dbReference type="EMBL" id="CYPS01000048">
    <property type="protein sequence ID" value="CUH44522.1"/>
    <property type="molecule type" value="Genomic_DNA"/>
</dbReference>
<reference evidence="3" key="1">
    <citation type="submission" date="2015-09" db="EMBL/GenBank/DDBJ databases">
        <authorList>
            <person name="Rodrigo-Torres L."/>
            <person name="Arahal D.R."/>
        </authorList>
    </citation>
    <scope>NUCLEOTIDE SEQUENCE [LARGE SCALE GENOMIC DNA]</scope>
    <source>
        <strain evidence="3">CECT 4293</strain>
    </source>
</reference>
<dbReference type="AlphaFoldDB" id="A0A0P1E816"/>
<keyword evidence="3" id="KW-1185">Reference proteome</keyword>
<dbReference type="SUPFAM" id="SSF56524">
    <property type="entry name" value="Oxidoreductase molybdopterin-binding domain"/>
    <property type="match status" value="1"/>
</dbReference>
<sequence>MRFALPIAFVLTSALPLWADMPEPQGHVLLTLGGAVTETNLPARGENDGGLLGYLEVQHDGAAGFDAAMLDGLEQVEITIPYGPEDNQRDIAFSGPRLSDLLIMAGAEGKTAKPMAMDGYQSEIPWDSITAHQPIVATHADGSPMGVGGYGPTMIVFPPTDDPDLAAEQSGQQVWALAYIGIE</sequence>
<evidence type="ECO:0008006" key="4">
    <source>
        <dbReference type="Google" id="ProtNLM"/>
    </source>
</evidence>
<accession>A0A0P1E816</accession>
<protein>
    <recommendedName>
        <fullName evidence="4">Pathogen-specific membrane antigen</fullName>
    </recommendedName>
</protein>
<dbReference type="RefSeq" id="WP_058274507.1">
    <property type="nucleotide sequence ID" value="NZ_CYPS01000048.1"/>
</dbReference>
<evidence type="ECO:0000256" key="1">
    <source>
        <dbReference type="SAM" id="SignalP"/>
    </source>
</evidence>
<gene>
    <name evidence="2" type="ORF">RUM4293_03428</name>
</gene>
<evidence type="ECO:0000313" key="2">
    <source>
        <dbReference type="EMBL" id="CUH44522.1"/>
    </source>
</evidence>
<name>A0A0P1E816_9RHOB</name>